<gene>
    <name evidence="1" type="ORF">PCANC_00162</name>
</gene>
<dbReference type="EMBL" id="PGCJ01000002">
    <property type="protein sequence ID" value="PLW58551.1"/>
    <property type="molecule type" value="Genomic_DNA"/>
</dbReference>
<evidence type="ECO:0000313" key="1">
    <source>
        <dbReference type="EMBL" id="PLW58551.1"/>
    </source>
</evidence>
<protein>
    <submittedName>
        <fullName evidence="1">Uncharacterized protein</fullName>
    </submittedName>
</protein>
<name>A0A2N5W8H8_9BASI</name>
<keyword evidence="2" id="KW-1185">Reference proteome</keyword>
<comment type="caution">
    <text evidence="1">The sequence shown here is derived from an EMBL/GenBank/DDBJ whole genome shotgun (WGS) entry which is preliminary data.</text>
</comment>
<dbReference type="Proteomes" id="UP000235388">
    <property type="component" value="Unassembled WGS sequence"/>
</dbReference>
<accession>A0A2N5W8H8</accession>
<proteinExistence type="predicted"/>
<sequence>MQELKSPRSTTGHLLQFLEPESSHWYQNIPFNNPVRLSLDLIQGHSAAALEIIQKRLESAAQARNVEQTIVKILKPKGLQLFLSFFKTQSPRSSHNF</sequence>
<reference evidence="1 2" key="1">
    <citation type="submission" date="2017-11" db="EMBL/GenBank/DDBJ databases">
        <title>De novo assembly and phasing of dikaryotic genomes from two isolates of Puccinia coronata f. sp. avenae, the causal agent of oat crown rust.</title>
        <authorList>
            <person name="Miller M.E."/>
            <person name="Zhang Y."/>
            <person name="Omidvar V."/>
            <person name="Sperschneider J."/>
            <person name="Schwessinger B."/>
            <person name="Raley C."/>
            <person name="Palmer J.M."/>
            <person name="Garnica D."/>
            <person name="Upadhyaya N."/>
            <person name="Rathjen J."/>
            <person name="Taylor J.M."/>
            <person name="Park R.F."/>
            <person name="Dodds P.N."/>
            <person name="Hirsch C.D."/>
            <person name="Kianian S.F."/>
            <person name="Figueroa M."/>
        </authorList>
    </citation>
    <scope>NUCLEOTIDE SEQUENCE [LARGE SCALE GENOMIC DNA]</scope>
    <source>
        <strain evidence="1">12NC29</strain>
    </source>
</reference>
<organism evidence="1 2">
    <name type="scientific">Puccinia coronata f. sp. avenae</name>
    <dbReference type="NCBI Taxonomy" id="200324"/>
    <lineage>
        <taxon>Eukaryota</taxon>
        <taxon>Fungi</taxon>
        <taxon>Dikarya</taxon>
        <taxon>Basidiomycota</taxon>
        <taxon>Pucciniomycotina</taxon>
        <taxon>Pucciniomycetes</taxon>
        <taxon>Pucciniales</taxon>
        <taxon>Pucciniaceae</taxon>
        <taxon>Puccinia</taxon>
    </lineage>
</organism>
<dbReference type="AlphaFoldDB" id="A0A2N5W8H8"/>
<evidence type="ECO:0000313" key="2">
    <source>
        <dbReference type="Proteomes" id="UP000235388"/>
    </source>
</evidence>